<accession>A0AAV4B111</accession>
<comment type="caution">
    <text evidence="1">The sequence shown here is derived from an EMBL/GenBank/DDBJ whole genome shotgun (WGS) entry which is preliminary data.</text>
</comment>
<sequence>MKAQTHSQNREAQCHKTETTLVKAKTYTKASVRTRSTKPHPSFRAHDQYHTLNKEEESIIVRVRTGSENTCTSSLRLERHPSASVDKGLNQLKISH</sequence>
<name>A0AAV4B111_9GAST</name>
<organism evidence="1 2">
    <name type="scientific">Plakobranchus ocellatus</name>
    <dbReference type="NCBI Taxonomy" id="259542"/>
    <lineage>
        <taxon>Eukaryota</taxon>
        <taxon>Metazoa</taxon>
        <taxon>Spiralia</taxon>
        <taxon>Lophotrochozoa</taxon>
        <taxon>Mollusca</taxon>
        <taxon>Gastropoda</taxon>
        <taxon>Heterobranchia</taxon>
        <taxon>Euthyneura</taxon>
        <taxon>Panpulmonata</taxon>
        <taxon>Sacoglossa</taxon>
        <taxon>Placobranchoidea</taxon>
        <taxon>Plakobranchidae</taxon>
        <taxon>Plakobranchus</taxon>
    </lineage>
</organism>
<reference evidence="1 2" key="1">
    <citation type="journal article" date="2021" name="Elife">
        <title>Chloroplast acquisition without the gene transfer in kleptoplastic sea slugs, Plakobranchus ocellatus.</title>
        <authorList>
            <person name="Maeda T."/>
            <person name="Takahashi S."/>
            <person name="Yoshida T."/>
            <person name="Shimamura S."/>
            <person name="Takaki Y."/>
            <person name="Nagai Y."/>
            <person name="Toyoda A."/>
            <person name="Suzuki Y."/>
            <person name="Arimoto A."/>
            <person name="Ishii H."/>
            <person name="Satoh N."/>
            <person name="Nishiyama T."/>
            <person name="Hasebe M."/>
            <person name="Maruyama T."/>
            <person name="Minagawa J."/>
            <person name="Obokata J."/>
            <person name="Shigenobu S."/>
        </authorList>
    </citation>
    <scope>NUCLEOTIDE SEQUENCE [LARGE SCALE GENOMIC DNA]</scope>
</reference>
<dbReference type="AlphaFoldDB" id="A0AAV4B111"/>
<dbReference type="EMBL" id="BLXT01004481">
    <property type="protein sequence ID" value="GFO13265.1"/>
    <property type="molecule type" value="Genomic_DNA"/>
</dbReference>
<proteinExistence type="predicted"/>
<evidence type="ECO:0000313" key="2">
    <source>
        <dbReference type="Proteomes" id="UP000735302"/>
    </source>
</evidence>
<keyword evidence="2" id="KW-1185">Reference proteome</keyword>
<dbReference type="Proteomes" id="UP000735302">
    <property type="component" value="Unassembled WGS sequence"/>
</dbReference>
<protein>
    <submittedName>
        <fullName evidence="1">Uncharacterized protein</fullName>
    </submittedName>
</protein>
<evidence type="ECO:0000313" key="1">
    <source>
        <dbReference type="EMBL" id="GFO13265.1"/>
    </source>
</evidence>
<gene>
    <name evidence="1" type="ORF">PoB_003977000</name>
</gene>